<evidence type="ECO:0000313" key="3">
    <source>
        <dbReference type="EMBL" id="PZQ55397.1"/>
    </source>
</evidence>
<protein>
    <submittedName>
        <fullName evidence="3">Hemerythrin</fullName>
    </submittedName>
</protein>
<reference evidence="3 4" key="1">
    <citation type="submission" date="2017-08" db="EMBL/GenBank/DDBJ databases">
        <title>Infants hospitalized years apart are colonized by the same room-sourced microbial strains.</title>
        <authorList>
            <person name="Brooks B."/>
            <person name="Olm M.R."/>
            <person name="Firek B.A."/>
            <person name="Baker R."/>
            <person name="Thomas B.C."/>
            <person name="Morowitz M.J."/>
            <person name="Banfield J.F."/>
        </authorList>
    </citation>
    <scope>NUCLEOTIDE SEQUENCE [LARGE SCALE GENOMIC DNA]</scope>
    <source>
        <strain evidence="3">S2_005_002_R2_33</strain>
    </source>
</reference>
<accession>A0A2W5QCX3</accession>
<evidence type="ECO:0000256" key="1">
    <source>
        <dbReference type="SAM" id="MobiDB-lite"/>
    </source>
</evidence>
<gene>
    <name evidence="3" type="ORF">DI555_08680</name>
</gene>
<proteinExistence type="predicted"/>
<dbReference type="PANTHER" id="PTHR35585">
    <property type="entry name" value="HHE DOMAIN PROTEIN (AFU_ORTHOLOGUE AFUA_4G00730)"/>
    <property type="match status" value="1"/>
</dbReference>
<feature type="compositionally biased region" description="Basic and acidic residues" evidence="1">
    <location>
        <begin position="130"/>
        <end position="146"/>
    </location>
</feature>
<dbReference type="PANTHER" id="PTHR35585:SF1">
    <property type="entry name" value="HHE DOMAIN PROTEIN (AFU_ORTHOLOGUE AFUA_4G00730)"/>
    <property type="match status" value="1"/>
</dbReference>
<organism evidence="3 4">
    <name type="scientific">Novosphingobium pentaromativorans</name>
    <dbReference type="NCBI Taxonomy" id="205844"/>
    <lineage>
        <taxon>Bacteria</taxon>
        <taxon>Pseudomonadati</taxon>
        <taxon>Pseudomonadota</taxon>
        <taxon>Alphaproteobacteria</taxon>
        <taxon>Sphingomonadales</taxon>
        <taxon>Sphingomonadaceae</taxon>
        <taxon>Novosphingobium</taxon>
    </lineage>
</organism>
<dbReference type="InterPro" id="IPR012312">
    <property type="entry name" value="Hemerythrin-like"/>
</dbReference>
<dbReference type="Proteomes" id="UP000249082">
    <property type="component" value="Unassembled WGS sequence"/>
</dbReference>
<dbReference type="AlphaFoldDB" id="A0A2W5QCX3"/>
<dbReference type="Pfam" id="PF01814">
    <property type="entry name" value="Hemerythrin"/>
    <property type="match status" value="1"/>
</dbReference>
<evidence type="ECO:0000313" key="4">
    <source>
        <dbReference type="Proteomes" id="UP000249082"/>
    </source>
</evidence>
<sequence>MADARIFQDLKEDHDRHRDMLARLGETQGDSKERRELFEALRRELQAHAAAEEEALYATMLACPDLRDEARHSVSEHKEIDDFLGELLDIDMSSGAWLMKFKDMRHRYLHHIDEEEEEMFPSAAETLSAKAEREMAQTFERRKPRELSLAAHQKPGDEKE</sequence>
<name>A0A2W5QCX3_9SPHN</name>
<dbReference type="EMBL" id="QFPX01000006">
    <property type="protein sequence ID" value="PZQ55397.1"/>
    <property type="molecule type" value="Genomic_DNA"/>
</dbReference>
<evidence type="ECO:0000259" key="2">
    <source>
        <dbReference type="Pfam" id="PF01814"/>
    </source>
</evidence>
<feature type="domain" description="Hemerythrin-like" evidence="2">
    <location>
        <begin position="7"/>
        <end position="121"/>
    </location>
</feature>
<dbReference type="Gene3D" id="1.20.120.520">
    <property type="entry name" value="nmb1532 protein domain like"/>
    <property type="match status" value="1"/>
</dbReference>
<feature type="region of interest" description="Disordered" evidence="1">
    <location>
        <begin position="130"/>
        <end position="160"/>
    </location>
</feature>
<comment type="caution">
    <text evidence="3">The sequence shown here is derived from an EMBL/GenBank/DDBJ whole genome shotgun (WGS) entry which is preliminary data.</text>
</comment>